<name>A7NGW4_ROSCS</name>
<proteinExistence type="predicted"/>
<dbReference type="EMBL" id="CP000804">
    <property type="protein sequence ID" value="ABU56711.1"/>
    <property type="molecule type" value="Genomic_DNA"/>
</dbReference>
<organism evidence="1 2">
    <name type="scientific">Roseiflexus castenholzii (strain DSM 13941 / HLO8)</name>
    <dbReference type="NCBI Taxonomy" id="383372"/>
    <lineage>
        <taxon>Bacteria</taxon>
        <taxon>Bacillati</taxon>
        <taxon>Chloroflexota</taxon>
        <taxon>Chloroflexia</taxon>
        <taxon>Chloroflexales</taxon>
        <taxon>Roseiflexineae</taxon>
        <taxon>Roseiflexaceae</taxon>
        <taxon>Roseiflexus</taxon>
    </lineage>
</organism>
<evidence type="ECO:0000313" key="2">
    <source>
        <dbReference type="Proteomes" id="UP000000263"/>
    </source>
</evidence>
<dbReference type="RefSeq" id="WP_012119142.1">
    <property type="nucleotide sequence ID" value="NC_009767.1"/>
</dbReference>
<accession>A7NGW4</accession>
<dbReference type="KEGG" id="rca:Rcas_0582"/>
<protein>
    <submittedName>
        <fullName evidence="1">Uncharacterized protein</fullName>
    </submittedName>
</protein>
<evidence type="ECO:0000313" key="1">
    <source>
        <dbReference type="EMBL" id="ABU56711.1"/>
    </source>
</evidence>
<keyword evidence="2" id="KW-1185">Reference proteome</keyword>
<reference evidence="1 2" key="1">
    <citation type="submission" date="2007-08" db="EMBL/GenBank/DDBJ databases">
        <title>Complete sequence of Roseiflexus castenholzii DSM 13941.</title>
        <authorList>
            <consortium name="US DOE Joint Genome Institute"/>
            <person name="Copeland A."/>
            <person name="Lucas S."/>
            <person name="Lapidus A."/>
            <person name="Barry K."/>
            <person name="Glavina del Rio T."/>
            <person name="Dalin E."/>
            <person name="Tice H."/>
            <person name="Pitluck S."/>
            <person name="Thompson L.S."/>
            <person name="Brettin T."/>
            <person name="Bruce D."/>
            <person name="Detter J.C."/>
            <person name="Han C."/>
            <person name="Tapia R."/>
            <person name="Schmutz J."/>
            <person name="Larimer F."/>
            <person name="Land M."/>
            <person name="Hauser L."/>
            <person name="Kyrpides N."/>
            <person name="Mikhailova N."/>
            <person name="Bryant D.A."/>
            <person name="Hanada S."/>
            <person name="Tsukatani Y."/>
            <person name="Richardson P."/>
        </authorList>
    </citation>
    <scope>NUCLEOTIDE SEQUENCE [LARGE SCALE GENOMIC DNA]</scope>
    <source>
        <strain evidence="2">DSM 13941 / HLO8</strain>
    </source>
</reference>
<sequence>MQHKNYDEQTVNEVAERVPEARRVLRSYHISASNAMPLDIAAAEASVTPDELLAVVEYKARRRARQAPAIREYALEEELVA</sequence>
<gene>
    <name evidence="1" type="ordered locus">Rcas_0582</name>
</gene>
<dbReference type="AlphaFoldDB" id="A7NGW4"/>
<dbReference type="OrthoDB" id="163715at2"/>
<dbReference type="HOGENOM" id="CLU_2571721_0_0_0"/>
<dbReference type="Proteomes" id="UP000000263">
    <property type="component" value="Chromosome"/>
</dbReference>